<feature type="transmembrane region" description="Helical" evidence="7">
    <location>
        <begin position="38"/>
        <end position="58"/>
    </location>
</feature>
<evidence type="ECO:0000256" key="5">
    <source>
        <dbReference type="ARBA" id="ARBA00022989"/>
    </source>
</evidence>
<feature type="transmembrane region" description="Helical" evidence="7">
    <location>
        <begin position="102"/>
        <end position="121"/>
    </location>
</feature>
<sequence>MPRDIYVLSLVAVIVALGFGIVGPAIPLLAADFGVGKTAAATAVSAFALCRLASALANGVLVERLGARRVLACGLVLQAVTTFVAGLAPSFAWVVILRSVGGIGSAAFTVAAMSLLLRTALPTQRGRATSMFQGGFMVGAIVGPAAGGFLTAIEPRVPFLVYGAILTVAAVVGMLLLSRQPTLPPDDANDLDGASDDALRAEALLAEHADEGGAAAPRTTTSRGAADRRALTRAFAACLVANLGVGWMLYGVRSSLMPIYVVEELGRSAVWAGSAFLVGSVAQVIVLLRAGRIVDTWGRRPAMLLGSGVMTAAVLALALLPPNLGVFLGAMAVLGVSGAFLGCAPAAVLADISGGRPGKRVAIFQMFSDGGAVVGPLVSGLLVDVFSYSVAFISGAVVLGVGLLGALLMPETLVPARASRRR</sequence>
<dbReference type="Pfam" id="PF07690">
    <property type="entry name" value="MFS_1"/>
    <property type="match status" value="1"/>
</dbReference>
<dbReference type="Gene3D" id="1.20.1250.20">
    <property type="entry name" value="MFS general substrate transporter like domains"/>
    <property type="match status" value="2"/>
</dbReference>
<feature type="transmembrane region" description="Helical" evidence="7">
    <location>
        <begin position="7"/>
        <end position="26"/>
    </location>
</feature>
<dbReference type="InterPro" id="IPR001958">
    <property type="entry name" value="Tet-R_TetA/multi-R_MdtG-like"/>
</dbReference>
<feature type="transmembrane region" description="Helical" evidence="7">
    <location>
        <begin position="361"/>
        <end position="382"/>
    </location>
</feature>
<feature type="transmembrane region" description="Helical" evidence="7">
    <location>
        <begin position="70"/>
        <end position="96"/>
    </location>
</feature>
<keyword evidence="6 7" id="KW-0472">Membrane</keyword>
<dbReference type="RefSeq" id="WP_344721398.1">
    <property type="nucleotide sequence ID" value="NZ_BAAAUS010000007.1"/>
</dbReference>
<dbReference type="InterPro" id="IPR011701">
    <property type="entry name" value="MFS"/>
</dbReference>
<feature type="transmembrane region" description="Helical" evidence="7">
    <location>
        <begin position="230"/>
        <end position="250"/>
    </location>
</feature>
<feature type="transmembrane region" description="Helical" evidence="7">
    <location>
        <begin position="326"/>
        <end position="349"/>
    </location>
</feature>
<accession>A0ABW4ETM6</accession>
<dbReference type="EMBL" id="JBHUCO010000009">
    <property type="protein sequence ID" value="MFD1517705.1"/>
    <property type="molecule type" value="Genomic_DNA"/>
</dbReference>
<feature type="transmembrane region" description="Helical" evidence="7">
    <location>
        <begin position="388"/>
        <end position="414"/>
    </location>
</feature>
<dbReference type="PROSITE" id="PS50850">
    <property type="entry name" value="MFS"/>
    <property type="match status" value="1"/>
</dbReference>
<dbReference type="Proteomes" id="UP001597114">
    <property type="component" value="Unassembled WGS sequence"/>
</dbReference>
<dbReference type="InterPro" id="IPR036259">
    <property type="entry name" value="MFS_trans_sf"/>
</dbReference>
<dbReference type="InterPro" id="IPR020846">
    <property type="entry name" value="MFS_dom"/>
</dbReference>
<dbReference type="PANTHER" id="PTHR23517:SF3">
    <property type="entry name" value="INTEGRAL MEMBRANE TRANSPORT PROTEIN"/>
    <property type="match status" value="1"/>
</dbReference>
<evidence type="ECO:0000256" key="1">
    <source>
        <dbReference type="ARBA" id="ARBA00004651"/>
    </source>
</evidence>
<organism evidence="9 10">
    <name type="scientific">Pseudonocardia yunnanensis</name>
    <dbReference type="NCBI Taxonomy" id="58107"/>
    <lineage>
        <taxon>Bacteria</taxon>
        <taxon>Bacillati</taxon>
        <taxon>Actinomycetota</taxon>
        <taxon>Actinomycetes</taxon>
        <taxon>Pseudonocardiales</taxon>
        <taxon>Pseudonocardiaceae</taxon>
        <taxon>Pseudonocardia</taxon>
    </lineage>
</organism>
<protein>
    <submittedName>
        <fullName evidence="9">MFS transporter</fullName>
    </submittedName>
</protein>
<keyword evidence="4 7" id="KW-0812">Transmembrane</keyword>
<evidence type="ECO:0000313" key="10">
    <source>
        <dbReference type="Proteomes" id="UP001597114"/>
    </source>
</evidence>
<feature type="transmembrane region" description="Helical" evidence="7">
    <location>
        <begin position="270"/>
        <end position="290"/>
    </location>
</feature>
<evidence type="ECO:0000256" key="4">
    <source>
        <dbReference type="ARBA" id="ARBA00022692"/>
    </source>
</evidence>
<keyword evidence="2" id="KW-0813">Transport</keyword>
<evidence type="ECO:0000256" key="3">
    <source>
        <dbReference type="ARBA" id="ARBA00022475"/>
    </source>
</evidence>
<comment type="caution">
    <text evidence="9">The sequence shown here is derived from an EMBL/GenBank/DDBJ whole genome shotgun (WGS) entry which is preliminary data.</text>
</comment>
<evidence type="ECO:0000256" key="2">
    <source>
        <dbReference type="ARBA" id="ARBA00022448"/>
    </source>
</evidence>
<feature type="transmembrane region" description="Helical" evidence="7">
    <location>
        <begin position="302"/>
        <end position="320"/>
    </location>
</feature>
<dbReference type="SUPFAM" id="SSF103473">
    <property type="entry name" value="MFS general substrate transporter"/>
    <property type="match status" value="1"/>
</dbReference>
<keyword evidence="3" id="KW-1003">Cell membrane</keyword>
<dbReference type="CDD" id="cd17325">
    <property type="entry name" value="MFS_MdtG_SLC18_like"/>
    <property type="match status" value="1"/>
</dbReference>
<name>A0ABW4ETM6_9PSEU</name>
<feature type="transmembrane region" description="Helical" evidence="7">
    <location>
        <begin position="159"/>
        <end position="177"/>
    </location>
</feature>
<keyword evidence="5 7" id="KW-1133">Transmembrane helix</keyword>
<evidence type="ECO:0000256" key="7">
    <source>
        <dbReference type="SAM" id="Phobius"/>
    </source>
</evidence>
<comment type="subcellular location">
    <subcellularLocation>
        <location evidence="1">Cell membrane</location>
        <topology evidence="1">Multi-pass membrane protein</topology>
    </subcellularLocation>
</comment>
<evidence type="ECO:0000256" key="6">
    <source>
        <dbReference type="ARBA" id="ARBA00023136"/>
    </source>
</evidence>
<feature type="domain" description="Major facilitator superfamily (MFS) profile" evidence="8">
    <location>
        <begin position="4"/>
        <end position="413"/>
    </location>
</feature>
<dbReference type="InterPro" id="IPR050171">
    <property type="entry name" value="MFS_Transporters"/>
</dbReference>
<dbReference type="PANTHER" id="PTHR23517">
    <property type="entry name" value="RESISTANCE PROTEIN MDTM, PUTATIVE-RELATED-RELATED"/>
    <property type="match status" value="1"/>
</dbReference>
<feature type="transmembrane region" description="Helical" evidence="7">
    <location>
        <begin position="133"/>
        <end position="153"/>
    </location>
</feature>
<gene>
    <name evidence="9" type="ORF">ACFSJD_09415</name>
</gene>
<proteinExistence type="predicted"/>
<dbReference type="PRINTS" id="PR01035">
    <property type="entry name" value="TCRTETA"/>
</dbReference>
<evidence type="ECO:0000313" key="9">
    <source>
        <dbReference type="EMBL" id="MFD1517705.1"/>
    </source>
</evidence>
<keyword evidence="10" id="KW-1185">Reference proteome</keyword>
<reference evidence="10" key="1">
    <citation type="journal article" date="2019" name="Int. J. Syst. Evol. Microbiol.">
        <title>The Global Catalogue of Microorganisms (GCM) 10K type strain sequencing project: providing services to taxonomists for standard genome sequencing and annotation.</title>
        <authorList>
            <consortium name="The Broad Institute Genomics Platform"/>
            <consortium name="The Broad Institute Genome Sequencing Center for Infectious Disease"/>
            <person name="Wu L."/>
            <person name="Ma J."/>
        </authorList>
    </citation>
    <scope>NUCLEOTIDE SEQUENCE [LARGE SCALE GENOMIC DNA]</scope>
    <source>
        <strain evidence="10">CCM 7043</strain>
    </source>
</reference>
<evidence type="ECO:0000259" key="8">
    <source>
        <dbReference type="PROSITE" id="PS50850"/>
    </source>
</evidence>